<organism evidence="2 3">
    <name type="scientific">Bacillus cereus</name>
    <dbReference type="NCBI Taxonomy" id="1396"/>
    <lineage>
        <taxon>Bacteria</taxon>
        <taxon>Bacillati</taxon>
        <taxon>Bacillota</taxon>
        <taxon>Bacilli</taxon>
        <taxon>Bacillales</taxon>
        <taxon>Bacillaceae</taxon>
        <taxon>Bacillus</taxon>
        <taxon>Bacillus cereus group</taxon>
    </lineage>
</organism>
<dbReference type="PANTHER" id="PTHR40516:SF1">
    <property type="entry name" value="ANTITOXIN CHPS-RELATED"/>
    <property type="match status" value="1"/>
</dbReference>
<dbReference type="Gene3D" id="2.10.260.10">
    <property type="match status" value="1"/>
</dbReference>
<proteinExistence type="predicted"/>
<dbReference type="PATRIC" id="fig|1396.535.peg.6871"/>
<sequence>MNSNKKNEQKEDILTMSTTVQKWGNSLAVRIPSVVAERVKIEQGSEIEMKVVGNQGIITITPRKKRKKYSLEELVSKITPENRHEYIDLGREGRELI</sequence>
<dbReference type="EMBL" id="LJKE01000127">
    <property type="protein sequence ID" value="KZD51039.1"/>
    <property type="molecule type" value="Genomic_DNA"/>
</dbReference>
<dbReference type="InterPro" id="IPR039052">
    <property type="entry name" value="Antitox_PemI-like"/>
</dbReference>
<dbReference type="InterPro" id="IPR007159">
    <property type="entry name" value="SpoVT-AbrB_dom"/>
</dbReference>
<reference evidence="2 3" key="1">
    <citation type="submission" date="2015-09" db="EMBL/GenBank/DDBJ databases">
        <title>Bacillus cereus food isolates.</title>
        <authorList>
            <person name="Boekhorst J."/>
        </authorList>
    </citation>
    <scope>NUCLEOTIDE SEQUENCE [LARGE SCALE GENOMIC DNA]</scope>
    <source>
        <strain evidence="2 3">B4088</strain>
    </source>
</reference>
<evidence type="ECO:0000313" key="3">
    <source>
        <dbReference type="Proteomes" id="UP000076482"/>
    </source>
</evidence>
<accession>A0A164KMV4</accession>
<evidence type="ECO:0000259" key="1">
    <source>
        <dbReference type="SMART" id="SM00966"/>
    </source>
</evidence>
<dbReference type="AlphaFoldDB" id="A0A164KMV4"/>
<protein>
    <submittedName>
        <fullName evidence="2">Programmed cell death antitoxin MazE</fullName>
    </submittedName>
</protein>
<dbReference type="SMART" id="SM00966">
    <property type="entry name" value="SpoVT_AbrB"/>
    <property type="match status" value="1"/>
</dbReference>
<dbReference type="InterPro" id="IPR037914">
    <property type="entry name" value="SpoVT-AbrB_sf"/>
</dbReference>
<dbReference type="Pfam" id="PF04014">
    <property type="entry name" value="MazE_antitoxin"/>
    <property type="match status" value="1"/>
</dbReference>
<name>A0A164KMV4_BACCE</name>
<dbReference type="GO" id="GO:0003677">
    <property type="term" value="F:DNA binding"/>
    <property type="evidence" value="ECO:0007669"/>
    <property type="project" value="InterPro"/>
</dbReference>
<dbReference type="Proteomes" id="UP000076482">
    <property type="component" value="Unassembled WGS sequence"/>
</dbReference>
<dbReference type="GO" id="GO:0097351">
    <property type="term" value="F:toxin sequestering activity"/>
    <property type="evidence" value="ECO:0007669"/>
    <property type="project" value="InterPro"/>
</dbReference>
<dbReference type="SUPFAM" id="SSF89447">
    <property type="entry name" value="AbrB/MazE/MraZ-like"/>
    <property type="match status" value="1"/>
</dbReference>
<dbReference type="PANTHER" id="PTHR40516">
    <property type="entry name" value="ANTITOXIN CHPS-RELATED"/>
    <property type="match status" value="1"/>
</dbReference>
<comment type="caution">
    <text evidence="2">The sequence shown here is derived from an EMBL/GenBank/DDBJ whole genome shotgun (WGS) entry which is preliminary data.</text>
</comment>
<feature type="domain" description="SpoVT-AbrB" evidence="1">
    <location>
        <begin position="21"/>
        <end position="68"/>
    </location>
</feature>
<gene>
    <name evidence="2" type="ORF">B4088_6174</name>
</gene>
<evidence type="ECO:0000313" key="2">
    <source>
        <dbReference type="EMBL" id="KZD51039.1"/>
    </source>
</evidence>
<dbReference type="RefSeq" id="WP_063263439.1">
    <property type="nucleotide sequence ID" value="NZ_LJKE01000127.1"/>
</dbReference>